<keyword evidence="1" id="KW-0812">Transmembrane</keyword>
<evidence type="ECO:0000313" key="3">
    <source>
        <dbReference type="Proteomes" id="UP001417504"/>
    </source>
</evidence>
<dbReference type="EMBL" id="JBBNAE010000011">
    <property type="protein sequence ID" value="KAK9084807.1"/>
    <property type="molecule type" value="Genomic_DNA"/>
</dbReference>
<proteinExistence type="predicted"/>
<gene>
    <name evidence="2" type="ORF">Sjap_025218</name>
</gene>
<keyword evidence="1" id="KW-1133">Transmembrane helix</keyword>
<evidence type="ECO:0000256" key="1">
    <source>
        <dbReference type="SAM" id="Phobius"/>
    </source>
</evidence>
<accession>A0AAP0HHC3</accession>
<comment type="caution">
    <text evidence="2">The sequence shown here is derived from an EMBL/GenBank/DDBJ whole genome shotgun (WGS) entry which is preliminary data.</text>
</comment>
<dbReference type="Proteomes" id="UP001417504">
    <property type="component" value="Unassembled WGS sequence"/>
</dbReference>
<organism evidence="2 3">
    <name type="scientific">Stephania japonica</name>
    <dbReference type="NCBI Taxonomy" id="461633"/>
    <lineage>
        <taxon>Eukaryota</taxon>
        <taxon>Viridiplantae</taxon>
        <taxon>Streptophyta</taxon>
        <taxon>Embryophyta</taxon>
        <taxon>Tracheophyta</taxon>
        <taxon>Spermatophyta</taxon>
        <taxon>Magnoliopsida</taxon>
        <taxon>Ranunculales</taxon>
        <taxon>Menispermaceae</taxon>
        <taxon>Menispermoideae</taxon>
        <taxon>Cissampelideae</taxon>
        <taxon>Stephania</taxon>
    </lineage>
</organism>
<dbReference type="PANTHER" id="PTHR37196:SF2">
    <property type="entry name" value="TRANSMEMBRANE PROTEIN"/>
    <property type="match status" value="1"/>
</dbReference>
<protein>
    <submittedName>
        <fullName evidence="2">Uncharacterized protein</fullName>
    </submittedName>
</protein>
<feature type="transmembrane region" description="Helical" evidence="1">
    <location>
        <begin position="80"/>
        <end position="101"/>
    </location>
</feature>
<keyword evidence="3" id="KW-1185">Reference proteome</keyword>
<reference evidence="2 3" key="1">
    <citation type="submission" date="2024-01" db="EMBL/GenBank/DDBJ databases">
        <title>Genome assemblies of Stephania.</title>
        <authorList>
            <person name="Yang L."/>
        </authorList>
    </citation>
    <scope>NUCLEOTIDE SEQUENCE [LARGE SCALE GENOMIC DNA]</scope>
    <source>
        <strain evidence="2">QJT</strain>
        <tissue evidence="2">Leaf</tissue>
    </source>
</reference>
<evidence type="ECO:0000313" key="2">
    <source>
        <dbReference type="EMBL" id="KAK9084807.1"/>
    </source>
</evidence>
<keyword evidence="1" id="KW-0472">Membrane</keyword>
<dbReference type="AlphaFoldDB" id="A0AAP0HHC3"/>
<dbReference type="PANTHER" id="PTHR37196">
    <property type="entry name" value="TRANSMEMBRANE PROTEIN"/>
    <property type="match status" value="1"/>
</dbReference>
<sequence>MGSIKFHSLLIHHTPLNSKQRHSQPSDHHQFLCLKKTQVPINLHSKKVSFSLLRTYSVASSTTSVVLGLSSSTSPVSGDLSVLLIVSVPLFLFYWITNFVIPSILTKNSNEEQQTADENPLEDKLGQ</sequence>
<name>A0AAP0HHC3_9MAGN</name>